<evidence type="ECO:0000313" key="3">
    <source>
        <dbReference type="Proteomes" id="UP000265520"/>
    </source>
</evidence>
<dbReference type="AlphaFoldDB" id="A0A392SM30"/>
<dbReference type="EMBL" id="LXQA010409032">
    <property type="protein sequence ID" value="MCI49941.1"/>
    <property type="molecule type" value="Genomic_DNA"/>
</dbReference>
<protein>
    <submittedName>
        <fullName evidence="2">Uncharacterized protein</fullName>
    </submittedName>
</protein>
<accession>A0A392SM30</accession>
<comment type="caution">
    <text evidence="2">The sequence shown here is derived from an EMBL/GenBank/DDBJ whole genome shotgun (WGS) entry which is preliminary data.</text>
</comment>
<feature type="non-terminal residue" evidence="2">
    <location>
        <position position="1"/>
    </location>
</feature>
<feature type="region of interest" description="Disordered" evidence="1">
    <location>
        <begin position="33"/>
        <end position="66"/>
    </location>
</feature>
<evidence type="ECO:0000313" key="2">
    <source>
        <dbReference type="EMBL" id="MCI49941.1"/>
    </source>
</evidence>
<dbReference type="Proteomes" id="UP000265520">
    <property type="component" value="Unassembled WGS sequence"/>
</dbReference>
<evidence type="ECO:0000256" key="1">
    <source>
        <dbReference type="SAM" id="MobiDB-lite"/>
    </source>
</evidence>
<name>A0A392SM30_9FABA</name>
<keyword evidence="3" id="KW-1185">Reference proteome</keyword>
<reference evidence="2 3" key="1">
    <citation type="journal article" date="2018" name="Front. Plant Sci.">
        <title>Red Clover (Trifolium pratense) and Zigzag Clover (T. medium) - A Picture of Genomic Similarities and Differences.</title>
        <authorList>
            <person name="Dluhosova J."/>
            <person name="Istvanek J."/>
            <person name="Nedelnik J."/>
            <person name="Repkova J."/>
        </authorList>
    </citation>
    <scope>NUCLEOTIDE SEQUENCE [LARGE SCALE GENOMIC DNA]</scope>
    <source>
        <strain evidence="3">cv. 10/8</strain>
        <tissue evidence="2">Leaf</tissue>
    </source>
</reference>
<proteinExistence type="predicted"/>
<sequence length="66" mass="7661">KATSSMEAAGGNHWYKQRVYICDLIVWRRRRLRKKTSAKERISAKRRRSRTAAKTANKTPLPTTTT</sequence>
<organism evidence="2 3">
    <name type="scientific">Trifolium medium</name>
    <dbReference type="NCBI Taxonomy" id="97028"/>
    <lineage>
        <taxon>Eukaryota</taxon>
        <taxon>Viridiplantae</taxon>
        <taxon>Streptophyta</taxon>
        <taxon>Embryophyta</taxon>
        <taxon>Tracheophyta</taxon>
        <taxon>Spermatophyta</taxon>
        <taxon>Magnoliopsida</taxon>
        <taxon>eudicotyledons</taxon>
        <taxon>Gunneridae</taxon>
        <taxon>Pentapetalae</taxon>
        <taxon>rosids</taxon>
        <taxon>fabids</taxon>
        <taxon>Fabales</taxon>
        <taxon>Fabaceae</taxon>
        <taxon>Papilionoideae</taxon>
        <taxon>50 kb inversion clade</taxon>
        <taxon>NPAAA clade</taxon>
        <taxon>Hologalegina</taxon>
        <taxon>IRL clade</taxon>
        <taxon>Trifolieae</taxon>
        <taxon>Trifolium</taxon>
    </lineage>
</organism>
<feature type="compositionally biased region" description="Low complexity" evidence="1">
    <location>
        <begin position="52"/>
        <end position="66"/>
    </location>
</feature>